<name>A0A5B7DN95_PORTR</name>
<dbReference type="AlphaFoldDB" id="A0A5B7DN95"/>
<evidence type="ECO:0000313" key="1">
    <source>
        <dbReference type="EMBL" id="MPC22655.1"/>
    </source>
</evidence>
<organism evidence="1 2">
    <name type="scientific">Portunus trituberculatus</name>
    <name type="common">Swimming crab</name>
    <name type="synonym">Neptunus trituberculatus</name>
    <dbReference type="NCBI Taxonomy" id="210409"/>
    <lineage>
        <taxon>Eukaryota</taxon>
        <taxon>Metazoa</taxon>
        <taxon>Ecdysozoa</taxon>
        <taxon>Arthropoda</taxon>
        <taxon>Crustacea</taxon>
        <taxon>Multicrustacea</taxon>
        <taxon>Malacostraca</taxon>
        <taxon>Eumalacostraca</taxon>
        <taxon>Eucarida</taxon>
        <taxon>Decapoda</taxon>
        <taxon>Pleocyemata</taxon>
        <taxon>Brachyura</taxon>
        <taxon>Eubrachyura</taxon>
        <taxon>Portunoidea</taxon>
        <taxon>Portunidae</taxon>
        <taxon>Portuninae</taxon>
        <taxon>Portunus</taxon>
    </lineage>
</organism>
<reference evidence="1 2" key="1">
    <citation type="submission" date="2019-05" db="EMBL/GenBank/DDBJ databases">
        <title>Another draft genome of Portunus trituberculatus and its Hox gene families provides insights of decapod evolution.</title>
        <authorList>
            <person name="Jeong J.-H."/>
            <person name="Song I."/>
            <person name="Kim S."/>
            <person name="Choi T."/>
            <person name="Kim D."/>
            <person name="Ryu S."/>
            <person name="Kim W."/>
        </authorList>
    </citation>
    <scope>NUCLEOTIDE SEQUENCE [LARGE SCALE GENOMIC DNA]</scope>
    <source>
        <tissue evidence="1">Muscle</tissue>
    </source>
</reference>
<gene>
    <name evidence="1" type="ORF">E2C01_015675</name>
</gene>
<sequence length="318" mass="35778">MFSQWITVAQVDEKYRKVIVKFLISLTEYATMNYCGDVAGRQEEEEAPSMRPVWESTMVLPNFPVQRGSQSRTCCRRGRREPASTSTWVRRRRATRPTRPFTGSMWLAIRTHLCVAQVTTLKATALLSYFTVCGGTRCRLVHGTNDVWTLGVLGTQEAVEHISQCPSMVQVVQDDDQGQVGTVVLTLITNVGQKEQVTSGWHGNIYTQKQLSLQVHTAERAMIDRSHTSTYLNVAIYPGDGSFSMRVTKYSANFCAKYVFPVPDGPQRMILRCSVRRDTYLCTIDLGIIVSKAKASTWLILAPFRMSLMAITSPTKYP</sequence>
<dbReference type="Proteomes" id="UP000324222">
    <property type="component" value="Unassembled WGS sequence"/>
</dbReference>
<proteinExistence type="predicted"/>
<evidence type="ECO:0000313" key="2">
    <source>
        <dbReference type="Proteomes" id="UP000324222"/>
    </source>
</evidence>
<accession>A0A5B7DN95</accession>
<protein>
    <submittedName>
        <fullName evidence="1">Uncharacterized protein</fullName>
    </submittedName>
</protein>
<keyword evidence="2" id="KW-1185">Reference proteome</keyword>
<dbReference type="EMBL" id="VSRR010001110">
    <property type="protein sequence ID" value="MPC22655.1"/>
    <property type="molecule type" value="Genomic_DNA"/>
</dbReference>
<comment type="caution">
    <text evidence="1">The sequence shown here is derived from an EMBL/GenBank/DDBJ whole genome shotgun (WGS) entry which is preliminary data.</text>
</comment>